<dbReference type="EMBL" id="ABVQ01000037">
    <property type="protein sequence ID" value="EEC55861.1"/>
    <property type="molecule type" value="Genomic_DNA"/>
</dbReference>
<evidence type="ECO:0000256" key="1">
    <source>
        <dbReference type="ARBA" id="ARBA00006129"/>
    </source>
</evidence>
<name>B7AUH0_9FIRM</name>
<reference evidence="4 5" key="2">
    <citation type="submission" date="2008-11" db="EMBL/GenBank/DDBJ databases">
        <authorList>
            <person name="Fulton L."/>
            <person name="Clifton S."/>
            <person name="Fulton B."/>
            <person name="Xu J."/>
            <person name="Minx P."/>
            <person name="Pepin K.H."/>
            <person name="Johnson M."/>
            <person name="Bhonagiri V."/>
            <person name="Nash W.E."/>
            <person name="Mardis E.R."/>
            <person name="Wilson R.K."/>
        </authorList>
    </citation>
    <scope>NUCLEOTIDE SEQUENCE [LARGE SCALE GENOMIC DNA]</scope>
    <source>
        <strain evidence="4 5">ATCC 43243</strain>
    </source>
</reference>
<evidence type="ECO:0000313" key="5">
    <source>
        <dbReference type="Proteomes" id="UP000003136"/>
    </source>
</evidence>
<dbReference type="STRING" id="483218.BACPEC_02368"/>
<dbReference type="HOGENOM" id="CLU_014411_2_0_9"/>
<feature type="domain" description="Carbamoyltransferase C-terminal" evidence="3">
    <location>
        <begin position="398"/>
        <end position="590"/>
    </location>
</feature>
<proteinExistence type="inferred from homology"/>
<dbReference type="Gene3D" id="3.90.870.20">
    <property type="entry name" value="Carbamoyltransferase, C-terminal domain"/>
    <property type="match status" value="1"/>
</dbReference>
<keyword evidence="5" id="KW-1185">Reference proteome</keyword>
<dbReference type="InterPro" id="IPR003696">
    <property type="entry name" value="Carbtransf_dom"/>
</dbReference>
<dbReference type="AlphaFoldDB" id="B7AUH0"/>
<evidence type="ECO:0000313" key="4">
    <source>
        <dbReference type="EMBL" id="EEC55861.1"/>
    </source>
</evidence>
<feature type="domain" description="Carbamoyltransferase" evidence="2">
    <location>
        <begin position="2"/>
        <end position="342"/>
    </location>
</feature>
<dbReference type="eggNOG" id="COG2192">
    <property type="taxonomic scope" value="Bacteria"/>
</dbReference>
<evidence type="ECO:0008006" key="6">
    <source>
        <dbReference type="Google" id="ProtNLM"/>
    </source>
</evidence>
<dbReference type="InterPro" id="IPR043129">
    <property type="entry name" value="ATPase_NBD"/>
</dbReference>
<dbReference type="PANTHER" id="PTHR34847">
    <property type="entry name" value="NODULATION PROTEIN U"/>
    <property type="match status" value="1"/>
</dbReference>
<dbReference type="Gene3D" id="3.30.420.40">
    <property type="match status" value="2"/>
</dbReference>
<dbReference type="InterPro" id="IPR038152">
    <property type="entry name" value="Carbam_trans_C_sf"/>
</dbReference>
<dbReference type="InterPro" id="IPR031730">
    <property type="entry name" value="Carbam_trans_C"/>
</dbReference>
<sequence length="610" mass="69118">MHILGISALYHDSAAAIIEDGRIIAAVQEERFSRKKHDNRVPENAIIYCLKAAGKKMEELDAVVYYDNPLLTLDRFVKNAEALGSESDGLIERTHDGMFAERLWIAEHLRKRFGRLGKEDRLQVCEHHMSHAASAFYPSPFESAAILTIDGVGEWATTTIAHGRGGHIEMLEELRYPHSLGLIYSAFTAFCGFKVNSGDYKFMGLAPYGEPVYYDIIKEKLIDLKEDGSFRINLEYFDYYKNEYMTNDKFAELFGGPKREMESTITKREMDIAASAQKVTEEIVIALAKHAQKITGEKNLCMAGGVALNCVANGKVLNTGVFDNIWIQPAAGDAGGALGCALYAAYEKYGVKRTADPDDSQQGSYLGPEYSHDYIKKFLDDNGYKYHDYGADVNREVAKLLADENIIGRCSGRMEFGPRALGNRSIIADPRSEKMQSKLNLKIKYRESFRPFAPSVLEEDISDYFEIDCPSPYMLLVENVRKERQIPFDRDAMLKATDFDMLPIVNSKRSDIPAVTHIDYSARIQSVNEKRNPGYYDLIKEFKKLTGCSVIVNTSFNVRGEPIVCTPQDAYKCFMRTEMDVLVLDDFVLLKDEQPKFEDKQDWRSEYELD</sequence>
<dbReference type="SUPFAM" id="SSF53067">
    <property type="entry name" value="Actin-like ATPase domain"/>
    <property type="match status" value="1"/>
</dbReference>
<comment type="similarity">
    <text evidence="1">Belongs to the NodU/CmcH family.</text>
</comment>
<accession>B7AUH0</accession>
<evidence type="ECO:0000259" key="2">
    <source>
        <dbReference type="Pfam" id="PF02543"/>
    </source>
</evidence>
<evidence type="ECO:0000259" key="3">
    <source>
        <dbReference type="Pfam" id="PF16861"/>
    </source>
</evidence>
<dbReference type="Proteomes" id="UP000003136">
    <property type="component" value="Unassembled WGS sequence"/>
</dbReference>
<comment type="caution">
    <text evidence="4">The sequence shown here is derived from an EMBL/GenBank/DDBJ whole genome shotgun (WGS) entry which is preliminary data.</text>
</comment>
<dbReference type="PANTHER" id="PTHR34847:SF1">
    <property type="entry name" value="NODULATION PROTEIN U"/>
    <property type="match status" value="1"/>
</dbReference>
<dbReference type="CDD" id="cd24098">
    <property type="entry name" value="ASKHA_NBD_TobZ_N"/>
    <property type="match status" value="1"/>
</dbReference>
<gene>
    <name evidence="4" type="ORF">BACPEC_02368</name>
</gene>
<dbReference type="InterPro" id="IPR051338">
    <property type="entry name" value="NodU/CmcH_Carbamoyltrnsfr"/>
</dbReference>
<organism evidence="4 5">
    <name type="scientific">[Bacteroides] pectinophilus ATCC 43243</name>
    <dbReference type="NCBI Taxonomy" id="483218"/>
    <lineage>
        <taxon>Bacteria</taxon>
        <taxon>Bacillati</taxon>
        <taxon>Bacillota</taxon>
        <taxon>Clostridia</taxon>
        <taxon>Eubacteriales</taxon>
    </lineage>
</organism>
<dbReference type="GO" id="GO:0003824">
    <property type="term" value="F:catalytic activity"/>
    <property type="evidence" value="ECO:0007669"/>
    <property type="project" value="InterPro"/>
</dbReference>
<dbReference type="Pfam" id="PF16861">
    <property type="entry name" value="Carbam_trans_C"/>
    <property type="match status" value="1"/>
</dbReference>
<protein>
    <recommendedName>
        <fullName evidence="6">Carbamoyltransferase</fullName>
    </recommendedName>
</protein>
<dbReference type="Pfam" id="PF02543">
    <property type="entry name" value="Carbam_trans_N"/>
    <property type="match status" value="1"/>
</dbReference>
<reference evidence="4 5" key="1">
    <citation type="submission" date="2008-11" db="EMBL/GenBank/DDBJ databases">
        <title>Draft genome sequence of Bacteroides pectinophilus (ATCC 43243).</title>
        <authorList>
            <person name="Sudarsanam P."/>
            <person name="Ley R."/>
            <person name="Guruge J."/>
            <person name="Turnbaugh P.J."/>
            <person name="Mahowald M."/>
            <person name="Liep D."/>
            <person name="Gordon J."/>
        </authorList>
    </citation>
    <scope>NUCLEOTIDE SEQUENCE [LARGE SCALE GENOMIC DNA]</scope>
    <source>
        <strain evidence="4 5">ATCC 43243</strain>
    </source>
</reference>